<dbReference type="Gene3D" id="3.30.450.20">
    <property type="entry name" value="PAS domain"/>
    <property type="match status" value="1"/>
</dbReference>
<keyword evidence="9" id="KW-1185">Reference proteome</keyword>
<dbReference type="GO" id="GO:0043565">
    <property type="term" value="F:sequence-specific DNA binding"/>
    <property type="evidence" value="ECO:0007669"/>
    <property type="project" value="InterPro"/>
</dbReference>
<sequence>MDNSQQVLKLRFNNNITSSGEFTRRKNWSQSILESVRDVIHVLSPDLRFVYCSTASSEFLGYKPSELVQHLFTEFIHVDDIDMFVRDFRTANTAMQTLRTTYRFLRKDGKYTTLETRGRFYKGSFFGNARRIPTEAAHSIDSFLDLKMENELLKKKLEALKGEHKRGVSMDSEHTSSSNPGSMTNVADEDTNSSDEYDDCRIPSNGSHVYTQGVTSNYDISESVSLFTGLRYDLGERSVGISMGLHGGELTMIGMDQIMDHSVSTSTTENMPQRSLTPEPRAGKKKRLNPSAEVAKVCTDCGITEAPEWRRGPNGPKTLCNACGLRWSKSKKKLENQMKSGNAT</sequence>
<name>A0A8H7R0N3_9FUNG</name>
<evidence type="ECO:0000259" key="6">
    <source>
        <dbReference type="PROSITE" id="PS50112"/>
    </source>
</evidence>
<dbReference type="InterPro" id="IPR052138">
    <property type="entry name" value="GATA_ZnFinger_Domain"/>
</dbReference>
<evidence type="ECO:0000313" key="8">
    <source>
        <dbReference type="EMBL" id="KAG2202196.1"/>
    </source>
</evidence>
<dbReference type="CDD" id="cd00202">
    <property type="entry name" value="ZnF_GATA"/>
    <property type="match status" value="1"/>
</dbReference>
<feature type="compositionally biased region" description="Basic and acidic residues" evidence="5">
    <location>
        <begin position="164"/>
        <end position="174"/>
    </location>
</feature>
<reference evidence="8" key="1">
    <citation type="submission" date="2020-12" db="EMBL/GenBank/DDBJ databases">
        <title>Metabolic potential, ecology and presence of endohyphal bacteria is reflected in genomic diversity of Mucoromycotina.</title>
        <authorList>
            <person name="Muszewska A."/>
            <person name="Okrasinska A."/>
            <person name="Steczkiewicz K."/>
            <person name="Drgas O."/>
            <person name="Orlowska M."/>
            <person name="Perlinska-Lenart U."/>
            <person name="Aleksandrzak-Piekarczyk T."/>
            <person name="Szatraj K."/>
            <person name="Zielenkiewicz U."/>
            <person name="Pilsyk S."/>
            <person name="Malc E."/>
            <person name="Mieczkowski P."/>
            <person name="Kruszewska J.S."/>
            <person name="Biernat P."/>
            <person name="Pawlowska J."/>
        </authorList>
    </citation>
    <scope>NUCLEOTIDE SEQUENCE</scope>
    <source>
        <strain evidence="8">WA0000017839</strain>
    </source>
</reference>
<dbReference type="AlphaFoldDB" id="A0A8H7R0N3"/>
<dbReference type="EMBL" id="JAEPRD010000063">
    <property type="protein sequence ID" value="KAG2202196.1"/>
    <property type="molecule type" value="Genomic_DNA"/>
</dbReference>
<feature type="compositionally biased region" description="Polar residues" evidence="5">
    <location>
        <begin position="265"/>
        <end position="276"/>
    </location>
</feature>
<feature type="domain" description="GATA-type" evidence="7">
    <location>
        <begin position="292"/>
        <end position="325"/>
    </location>
</feature>
<evidence type="ECO:0000259" key="7">
    <source>
        <dbReference type="PROSITE" id="PS50114"/>
    </source>
</evidence>
<keyword evidence="3" id="KW-0862">Zinc</keyword>
<protein>
    <submittedName>
        <fullName evidence="8">Uncharacterized protein</fullName>
    </submittedName>
</protein>
<dbReference type="Gene3D" id="3.30.50.10">
    <property type="entry name" value="Erythroid Transcription Factor GATA-1, subunit A"/>
    <property type="match status" value="1"/>
</dbReference>
<dbReference type="PANTHER" id="PTHR47255">
    <property type="entry name" value="GATA TRANSCRIPTION FACTOR 22-RELATED"/>
    <property type="match status" value="1"/>
</dbReference>
<feature type="compositionally biased region" description="Polar residues" evidence="5">
    <location>
        <begin position="175"/>
        <end position="185"/>
    </location>
</feature>
<accession>A0A8H7R0N3</accession>
<evidence type="ECO:0000256" key="1">
    <source>
        <dbReference type="ARBA" id="ARBA00022723"/>
    </source>
</evidence>
<dbReference type="InterPro" id="IPR000014">
    <property type="entry name" value="PAS"/>
</dbReference>
<gene>
    <name evidence="8" type="ORF">INT47_002115</name>
</gene>
<evidence type="ECO:0000313" key="9">
    <source>
        <dbReference type="Proteomes" id="UP000603453"/>
    </source>
</evidence>
<feature type="domain" description="PAS" evidence="6">
    <location>
        <begin position="25"/>
        <end position="95"/>
    </location>
</feature>
<feature type="compositionally biased region" description="Acidic residues" evidence="5">
    <location>
        <begin position="187"/>
        <end position="198"/>
    </location>
</feature>
<keyword evidence="2 4" id="KW-0863">Zinc-finger</keyword>
<dbReference type="PROSITE" id="PS50112">
    <property type="entry name" value="PAS"/>
    <property type="match status" value="1"/>
</dbReference>
<dbReference type="SUPFAM" id="SSF57716">
    <property type="entry name" value="Glucocorticoid receptor-like (DNA-binding domain)"/>
    <property type="match status" value="1"/>
</dbReference>
<dbReference type="PROSITE" id="PS50114">
    <property type="entry name" value="GATA_ZN_FINGER_2"/>
    <property type="match status" value="1"/>
</dbReference>
<dbReference type="Pfam" id="PF00320">
    <property type="entry name" value="GATA"/>
    <property type="match status" value="1"/>
</dbReference>
<dbReference type="GO" id="GO:0008270">
    <property type="term" value="F:zinc ion binding"/>
    <property type="evidence" value="ECO:0007669"/>
    <property type="project" value="UniProtKB-KW"/>
</dbReference>
<comment type="caution">
    <text evidence="8">The sequence shown here is derived from an EMBL/GenBank/DDBJ whole genome shotgun (WGS) entry which is preliminary data.</text>
</comment>
<dbReference type="Pfam" id="PF08447">
    <property type="entry name" value="PAS_3"/>
    <property type="match status" value="1"/>
</dbReference>
<dbReference type="SUPFAM" id="SSF55785">
    <property type="entry name" value="PYP-like sensor domain (PAS domain)"/>
    <property type="match status" value="1"/>
</dbReference>
<dbReference type="NCBIfam" id="TIGR00229">
    <property type="entry name" value="sensory_box"/>
    <property type="match status" value="1"/>
</dbReference>
<evidence type="ECO:0000256" key="4">
    <source>
        <dbReference type="PROSITE-ProRule" id="PRU00094"/>
    </source>
</evidence>
<dbReference type="InterPro" id="IPR013655">
    <property type="entry name" value="PAS_fold_3"/>
</dbReference>
<dbReference type="InterPro" id="IPR013088">
    <property type="entry name" value="Znf_NHR/GATA"/>
</dbReference>
<feature type="region of interest" description="Disordered" evidence="5">
    <location>
        <begin position="265"/>
        <end position="289"/>
    </location>
</feature>
<feature type="region of interest" description="Disordered" evidence="5">
    <location>
        <begin position="164"/>
        <end position="204"/>
    </location>
</feature>
<keyword evidence="1" id="KW-0479">Metal-binding</keyword>
<dbReference type="CDD" id="cd00130">
    <property type="entry name" value="PAS"/>
    <property type="match status" value="1"/>
</dbReference>
<dbReference type="PANTHER" id="PTHR47255:SF4">
    <property type="entry name" value="GATA ZINC FINGER DOMAIN-CONTAINING PROTEIN 12"/>
    <property type="match status" value="1"/>
</dbReference>
<dbReference type="GO" id="GO:0006355">
    <property type="term" value="P:regulation of DNA-templated transcription"/>
    <property type="evidence" value="ECO:0007669"/>
    <property type="project" value="InterPro"/>
</dbReference>
<organism evidence="8 9">
    <name type="scientific">Mucor saturninus</name>
    <dbReference type="NCBI Taxonomy" id="64648"/>
    <lineage>
        <taxon>Eukaryota</taxon>
        <taxon>Fungi</taxon>
        <taxon>Fungi incertae sedis</taxon>
        <taxon>Mucoromycota</taxon>
        <taxon>Mucoromycotina</taxon>
        <taxon>Mucoromycetes</taxon>
        <taxon>Mucorales</taxon>
        <taxon>Mucorineae</taxon>
        <taxon>Mucoraceae</taxon>
        <taxon>Mucor</taxon>
    </lineage>
</organism>
<dbReference type="InterPro" id="IPR035965">
    <property type="entry name" value="PAS-like_dom_sf"/>
</dbReference>
<evidence type="ECO:0000256" key="2">
    <source>
        <dbReference type="ARBA" id="ARBA00022771"/>
    </source>
</evidence>
<dbReference type="SMART" id="SM00401">
    <property type="entry name" value="ZnF_GATA"/>
    <property type="match status" value="1"/>
</dbReference>
<evidence type="ECO:0000256" key="3">
    <source>
        <dbReference type="ARBA" id="ARBA00022833"/>
    </source>
</evidence>
<evidence type="ECO:0000256" key="5">
    <source>
        <dbReference type="SAM" id="MobiDB-lite"/>
    </source>
</evidence>
<proteinExistence type="predicted"/>
<dbReference type="InterPro" id="IPR000679">
    <property type="entry name" value="Znf_GATA"/>
</dbReference>
<dbReference type="OrthoDB" id="2162994at2759"/>
<dbReference type="Proteomes" id="UP000603453">
    <property type="component" value="Unassembled WGS sequence"/>
</dbReference>
<dbReference type="SMART" id="SM00091">
    <property type="entry name" value="PAS"/>
    <property type="match status" value="1"/>
</dbReference>